<dbReference type="SMART" id="SM00014">
    <property type="entry name" value="acidPPc"/>
    <property type="match status" value="1"/>
</dbReference>
<feature type="transmembrane region" description="Helical" evidence="5">
    <location>
        <begin position="164"/>
        <end position="182"/>
    </location>
</feature>
<gene>
    <name evidence="7" type="ORF">HYFRA_00003727</name>
</gene>
<dbReference type="Pfam" id="PF14378">
    <property type="entry name" value="PAP2_3"/>
    <property type="match status" value="1"/>
</dbReference>
<feature type="transmembrane region" description="Helical" evidence="5">
    <location>
        <begin position="223"/>
        <end position="242"/>
    </location>
</feature>
<feature type="transmembrane region" description="Helical" evidence="5">
    <location>
        <begin position="343"/>
        <end position="360"/>
    </location>
</feature>
<organism evidence="7 8">
    <name type="scientific">Hymenoscyphus fraxineus</name>
    <dbReference type="NCBI Taxonomy" id="746836"/>
    <lineage>
        <taxon>Eukaryota</taxon>
        <taxon>Fungi</taxon>
        <taxon>Dikarya</taxon>
        <taxon>Ascomycota</taxon>
        <taxon>Pezizomycotina</taxon>
        <taxon>Leotiomycetes</taxon>
        <taxon>Helotiales</taxon>
        <taxon>Helotiaceae</taxon>
        <taxon>Hymenoscyphus</taxon>
    </lineage>
</organism>
<name>A0A9N9PR01_9HELO</name>
<dbReference type="AlphaFoldDB" id="A0A9N9PR01"/>
<dbReference type="GO" id="GO:0016020">
    <property type="term" value="C:membrane"/>
    <property type="evidence" value="ECO:0007669"/>
    <property type="project" value="UniProtKB-SubCell"/>
</dbReference>
<reference evidence="7" key="1">
    <citation type="submission" date="2021-07" db="EMBL/GenBank/DDBJ databases">
        <authorList>
            <person name="Durling M."/>
        </authorList>
    </citation>
    <scope>NUCLEOTIDE SEQUENCE</scope>
</reference>
<comment type="subcellular location">
    <subcellularLocation>
        <location evidence="1">Membrane</location>
        <topology evidence="1">Multi-pass membrane protein</topology>
    </subcellularLocation>
</comment>
<accession>A0A9N9PR01</accession>
<feature type="transmembrane region" description="Helical" evidence="5">
    <location>
        <begin position="292"/>
        <end position="313"/>
    </location>
</feature>
<evidence type="ECO:0000256" key="2">
    <source>
        <dbReference type="ARBA" id="ARBA00022692"/>
    </source>
</evidence>
<dbReference type="OrthoDB" id="5784at2759"/>
<keyword evidence="3 5" id="KW-1133">Transmembrane helix</keyword>
<keyword evidence="8" id="KW-1185">Reference proteome</keyword>
<evidence type="ECO:0000256" key="4">
    <source>
        <dbReference type="ARBA" id="ARBA00023136"/>
    </source>
</evidence>
<dbReference type="GO" id="GO:0070916">
    <property type="term" value="C:inositol phosphoceramide synthase complex"/>
    <property type="evidence" value="ECO:0007669"/>
    <property type="project" value="TreeGrafter"/>
</dbReference>
<dbReference type="Gene3D" id="1.20.144.10">
    <property type="entry name" value="Phosphatidic acid phosphatase type 2/haloperoxidase"/>
    <property type="match status" value="1"/>
</dbReference>
<dbReference type="InterPro" id="IPR026841">
    <property type="entry name" value="Aur1/Ipt1"/>
</dbReference>
<evidence type="ECO:0000313" key="8">
    <source>
        <dbReference type="Proteomes" id="UP000696280"/>
    </source>
</evidence>
<comment type="caution">
    <text evidence="7">The sequence shown here is derived from an EMBL/GenBank/DDBJ whole genome shotgun (WGS) entry which is preliminary data.</text>
</comment>
<evidence type="ECO:0000259" key="6">
    <source>
        <dbReference type="SMART" id="SM00014"/>
    </source>
</evidence>
<feature type="non-terminal residue" evidence="7">
    <location>
        <position position="1"/>
    </location>
</feature>
<feature type="transmembrane region" description="Helical" evidence="5">
    <location>
        <begin position="93"/>
        <end position="113"/>
    </location>
</feature>
<dbReference type="GO" id="GO:0006676">
    <property type="term" value="P:mannosyl diphosphorylinositol ceramide metabolic process"/>
    <property type="evidence" value="ECO:0007669"/>
    <property type="project" value="TreeGrafter"/>
</dbReference>
<keyword evidence="2 5" id="KW-0812">Transmembrane</keyword>
<dbReference type="PANTHER" id="PTHR31310:SF8">
    <property type="entry name" value="INOSITOLPHOSPHOTRANSFERASE 1"/>
    <property type="match status" value="1"/>
</dbReference>
<dbReference type="PANTHER" id="PTHR31310">
    <property type="match status" value="1"/>
</dbReference>
<feature type="transmembrane region" description="Helical" evidence="5">
    <location>
        <begin position="320"/>
        <end position="337"/>
    </location>
</feature>
<feature type="domain" description="Phosphatidic acid phosphatase type 2/haloperoxidase" evidence="6">
    <location>
        <begin position="264"/>
        <end position="360"/>
    </location>
</feature>
<keyword evidence="4 5" id="KW-0472">Membrane</keyword>
<evidence type="ECO:0000256" key="5">
    <source>
        <dbReference type="SAM" id="Phobius"/>
    </source>
</evidence>
<feature type="transmembrane region" description="Helical" evidence="5">
    <location>
        <begin position="133"/>
        <end position="152"/>
    </location>
</feature>
<dbReference type="InterPro" id="IPR000326">
    <property type="entry name" value="PAP2/HPO"/>
</dbReference>
<evidence type="ECO:0000256" key="1">
    <source>
        <dbReference type="ARBA" id="ARBA00004141"/>
    </source>
</evidence>
<evidence type="ECO:0000313" key="7">
    <source>
        <dbReference type="EMBL" id="CAG8956346.1"/>
    </source>
</evidence>
<evidence type="ECO:0000256" key="3">
    <source>
        <dbReference type="ARBA" id="ARBA00022989"/>
    </source>
</evidence>
<dbReference type="Proteomes" id="UP000696280">
    <property type="component" value="Unassembled WGS sequence"/>
</dbReference>
<proteinExistence type="predicted"/>
<protein>
    <recommendedName>
        <fullName evidence="6">Phosphatidic acid phosphatase type 2/haloperoxidase domain-containing protein</fullName>
    </recommendedName>
</protein>
<dbReference type="CDD" id="cd03386">
    <property type="entry name" value="PAP2_Aur1_like"/>
    <property type="match status" value="1"/>
</dbReference>
<feature type="transmembrane region" description="Helical" evidence="5">
    <location>
        <begin position="194"/>
        <end position="216"/>
    </location>
</feature>
<feature type="transmembrane region" description="Helical" evidence="5">
    <location>
        <begin position="12"/>
        <end position="32"/>
    </location>
</feature>
<dbReference type="EMBL" id="CAJVRL010000070">
    <property type="protein sequence ID" value="CAG8956346.1"/>
    <property type="molecule type" value="Genomic_DNA"/>
</dbReference>
<dbReference type="GO" id="GO:0030148">
    <property type="term" value="P:sphingolipid biosynthetic process"/>
    <property type="evidence" value="ECO:0007669"/>
    <property type="project" value="TreeGrafter"/>
</dbReference>
<sequence length="454" mass="51608">FSSQGTLKLLPLPLFSPSSLLFCLVLSLLLLLSSTILRRHVGGYDSRHWAFAPPYLQDVAQPTFVFWSTQVCFHAYPELLIKTSAKMRWCRHILINMTFILIWITTFKNAYRIDASIRPKIRVKFLEQADKRIFDLTFEGLLLQSIFSILGYSWMYALTRRSKLSILAALPPFALNLLYAGTHTLCAPLDVFAWLSYGVIHFISPFLAAFWLWLFASPGVVSIFAWSFGIQNCLGIITHLSFPTAAPWYGDQYGYPLPPGNYSMPGSAAGLVRVDKVLGTHIYQNAFKASPLVFGAFPSLHGAFSCCCFFFVARYSRKGVGILGFYVLWQWFSTMYLRHHWRLDLLGGLIYSTFVFSIFYRSLQRMDKAYALGVSGGNGWQRLFEGTRLQNFFDGQSGYAPVFSSPREGSLDFDMRERDSDSDTDVEQGWVDDLGFTWKSKVPSTREIVVTGDR</sequence>
<dbReference type="InterPro" id="IPR052185">
    <property type="entry name" value="IPC_Synthase-Related"/>
</dbReference>